<name>A0A3B0XYF6_9ZZZZ</name>
<dbReference type="InterPro" id="IPR009057">
    <property type="entry name" value="Homeodomain-like_sf"/>
</dbReference>
<evidence type="ECO:0008006" key="2">
    <source>
        <dbReference type="Google" id="ProtNLM"/>
    </source>
</evidence>
<dbReference type="GO" id="GO:0004803">
    <property type="term" value="F:transposase activity"/>
    <property type="evidence" value="ECO:0007669"/>
    <property type="project" value="InterPro"/>
</dbReference>
<dbReference type="GO" id="GO:0003677">
    <property type="term" value="F:DNA binding"/>
    <property type="evidence" value="ECO:0007669"/>
    <property type="project" value="InterPro"/>
</dbReference>
<accession>A0A3B0XYF6</accession>
<proteinExistence type="predicted"/>
<dbReference type="SUPFAM" id="SSF46689">
    <property type="entry name" value="Homeodomain-like"/>
    <property type="match status" value="1"/>
</dbReference>
<dbReference type="InterPro" id="IPR002514">
    <property type="entry name" value="Transposase_8"/>
</dbReference>
<dbReference type="EMBL" id="UOFI01000116">
    <property type="protein sequence ID" value="VAW68182.1"/>
    <property type="molecule type" value="Genomic_DNA"/>
</dbReference>
<sequence length="43" mass="4822">MGQKRTYKQYSKEYKEEAVALVREQGYSVPEAAKSLGILEGAD</sequence>
<reference evidence="1" key="1">
    <citation type="submission" date="2018-06" db="EMBL/GenBank/DDBJ databases">
        <authorList>
            <person name="Zhirakovskaya E."/>
        </authorList>
    </citation>
    <scope>NUCLEOTIDE SEQUENCE</scope>
</reference>
<gene>
    <name evidence="1" type="ORF">MNBD_GAMMA09-1778</name>
</gene>
<dbReference type="GO" id="GO:0006313">
    <property type="term" value="P:DNA transposition"/>
    <property type="evidence" value="ECO:0007669"/>
    <property type="project" value="InterPro"/>
</dbReference>
<dbReference type="AlphaFoldDB" id="A0A3B0XYF6"/>
<organism evidence="1">
    <name type="scientific">hydrothermal vent metagenome</name>
    <dbReference type="NCBI Taxonomy" id="652676"/>
    <lineage>
        <taxon>unclassified sequences</taxon>
        <taxon>metagenomes</taxon>
        <taxon>ecological metagenomes</taxon>
    </lineage>
</organism>
<protein>
    <recommendedName>
        <fullName evidence="2">Transposase</fullName>
    </recommendedName>
</protein>
<evidence type="ECO:0000313" key="1">
    <source>
        <dbReference type="EMBL" id="VAW68182.1"/>
    </source>
</evidence>
<dbReference type="Pfam" id="PF01527">
    <property type="entry name" value="HTH_Tnp_1"/>
    <property type="match status" value="1"/>
</dbReference>